<protein>
    <submittedName>
        <fullName evidence="1">Uncharacterized protein</fullName>
    </submittedName>
</protein>
<reference evidence="1 2" key="1">
    <citation type="submission" date="2019-10" db="EMBL/GenBank/DDBJ databases">
        <title>Complete genome sequences for adaption low water activity.</title>
        <authorList>
            <person name="Zhao L."/>
            <person name="Zhong J."/>
        </authorList>
    </citation>
    <scope>NUCLEOTIDE SEQUENCE [LARGE SCALE GENOMIC DNA]</scope>
    <source>
        <strain evidence="1 2">FDU301</strain>
        <plasmid evidence="2">pfdu301a</plasmid>
    </source>
</reference>
<organism evidence="1 2">
    <name type="scientific">Priestia megaterium</name>
    <name type="common">Bacillus megaterium</name>
    <dbReference type="NCBI Taxonomy" id="1404"/>
    <lineage>
        <taxon>Bacteria</taxon>
        <taxon>Bacillati</taxon>
        <taxon>Bacillota</taxon>
        <taxon>Bacilli</taxon>
        <taxon>Bacillales</taxon>
        <taxon>Bacillaceae</taxon>
        <taxon>Priestia</taxon>
    </lineage>
</organism>
<name>A0A6M6E893_PRIMG</name>
<dbReference type="AlphaFoldDB" id="A0A6M6E893"/>
<evidence type="ECO:0000313" key="2">
    <source>
        <dbReference type="Proteomes" id="UP000501076"/>
    </source>
</evidence>
<dbReference type="EMBL" id="CP045273">
    <property type="protein sequence ID" value="QJX80648.1"/>
    <property type="molecule type" value="Genomic_DNA"/>
</dbReference>
<proteinExistence type="predicted"/>
<geneLocation type="plasmid" evidence="2">
    <name>pfdu301a</name>
</geneLocation>
<dbReference type="Proteomes" id="UP000501076">
    <property type="component" value="Plasmid pFDU301A"/>
</dbReference>
<accession>A0A6M6E893</accession>
<sequence>MSFEETFEEYINHYTAHKEKEIKLKVIKDAIKAHYNNQEERLLKVNGVVARLKTKKEYRVKEDIYEYLEDYGYLPLVVSVNKSLEKQFNLSSAKTNHKSSVRLYTGGKAIVDTEVIASKYNYFQSYDLEKLSDEFKRSFTEEKLAKASLEEVKEQLKEEMPGNSISTDYGTLKLTETYDFDMNAVFDRVSKNKEAFIKMLEQNVYEVIIFPEETRILMSGNDFLGEQTVEVLYNKPNVKLESLFVKKRAFNQYKKDGYVLSHFEIDIDPFEFFKTCKVSKTKINDLIQQGIIPEKDIEPFLEVVGETEFIEVLNEGSVEQQSNLHHQKLIERSQKYRSNTEEHYVVDNSLPSPTNIKIDIEDFNF</sequence>
<keyword evidence="1" id="KW-0614">Plasmid</keyword>
<dbReference type="RefSeq" id="WP_171778643.1">
    <property type="nucleotide sequence ID" value="NZ_CP045273.1"/>
</dbReference>
<gene>
    <name evidence="1" type="ORF">FDZ14_31655</name>
</gene>
<evidence type="ECO:0000313" key="1">
    <source>
        <dbReference type="EMBL" id="QJX80648.1"/>
    </source>
</evidence>